<dbReference type="RefSeq" id="YP_009030116.1">
    <property type="nucleotide sequence ID" value="NC_024121.1"/>
</dbReference>
<dbReference type="GeneID" id="19484953"/>
<dbReference type="EMBL" id="KJ025957">
    <property type="protein sequence ID" value="AHY25316.1"/>
    <property type="molecule type" value="Genomic_DNA"/>
</dbReference>
<organism evidence="1 2">
    <name type="scientific">Serratia phage PS2</name>
    <dbReference type="NCBI Taxonomy" id="1481112"/>
    <lineage>
        <taxon>Viruses</taxon>
        <taxon>Duplodnaviria</taxon>
        <taxon>Heunggongvirae</taxon>
        <taxon>Uroviricota</taxon>
        <taxon>Caudoviricetes</taxon>
        <taxon>Muldoonvirus</taxon>
        <taxon>Muldoonvirus PS2</taxon>
    </lineage>
</organism>
<name>A0A023W669_9CAUD</name>
<gene>
    <name evidence="1" type="ORF">PS2_069</name>
</gene>
<accession>A0A023W669</accession>
<proteinExistence type="predicted"/>
<dbReference type="KEGG" id="vg:19484953"/>
<reference evidence="1 2" key="1">
    <citation type="submission" date="2014-01" db="EMBL/GenBank/DDBJ databases">
        <authorList>
            <person name="Zhang G."/>
            <person name="Jin J."/>
            <person name="Li Z.J."/>
            <person name="Wang S.W."/>
            <person name="Chen S.J."/>
            <person name="Wang S.M."/>
            <person name="Wang X.T."/>
            <person name="Li Y.H."/>
            <person name="Wang J."/>
            <person name="Yang C.K."/>
            <person name="Wang L."/>
        </authorList>
    </citation>
    <scope>NUCLEOTIDE SEQUENCE [LARGE SCALE GENOMIC DNA]</scope>
</reference>
<sequence length="69" mass="7620">MTEFKSSMVEGDVEIGQVYELVEFPGIKMRKTGLTTTMVLNADGTDHAVDIVHPLSPVILCIEDLIKRS</sequence>
<protein>
    <submittedName>
        <fullName evidence="1">Uncharacterized protein</fullName>
    </submittedName>
</protein>
<evidence type="ECO:0000313" key="1">
    <source>
        <dbReference type="EMBL" id="AHY25316.1"/>
    </source>
</evidence>
<keyword evidence="2" id="KW-1185">Reference proteome</keyword>
<evidence type="ECO:0000313" key="2">
    <source>
        <dbReference type="Proteomes" id="UP000024445"/>
    </source>
</evidence>
<dbReference type="Proteomes" id="UP000024445">
    <property type="component" value="Segment"/>
</dbReference>